<organism evidence="1 2">
    <name type="scientific">Actinacidiphila glaucinigra</name>
    <dbReference type="NCBI Taxonomy" id="235986"/>
    <lineage>
        <taxon>Bacteria</taxon>
        <taxon>Bacillati</taxon>
        <taxon>Actinomycetota</taxon>
        <taxon>Actinomycetes</taxon>
        <taxon>Kitasatosporales</taxon>
        <taxon>Streptomycetaceae</taxon>
        <taxon>Actinacidiphila</taxon>
    </lineage>
</organism>
<dbReference type="AlphaFoldDB" id="A0A239B6A5"/>
<dbReference type="RefSeq" id="WP_089222512.1">
    <property type="nucleotide sequence ID" value="NZ_FZOF01000002.1"/>
</dbReference>
<accession>A0A239B6A5</accession>
<dbReference type="OrthoDB" id="4216550at2"/>
<proteinExistence type="predicted"/>
<dbReference type="EMBL" id="FZOF01000002">
    <property type="protein sequence ID" value="SNS02744.1"/>
    <property type="molecule type" value="Genomic_DNA"/>
</dbReference>
<reference evidence="1 2" key="1">
    <citation type="submission" date="2017-06" db="EMBL/GenBank/DDBJ databases">
        <authorList>
            <person name="Kim H.J."/>
            <person name="Triplett B.A."/>
        </authorList>
    </citation>
    <scope>NUCLEOTIDE SEQUENCE [LARGE SCALE GENOMIC DNA]</scope>
    <source>
        <strain evidence="1 2">CGMCC 4.1858</strain>
    </source>
</reference>
<evidence type="ECO:0000313" key="1">
    <source>
        <dbReference type="EMBL" id="SNS02744.1"/>
    </source>
</evidence>
<dbReference type="Proteomes" id="UP000198280">
    <property type="component" value="Unassembled WGS sequence"/>
</dbReference>
<sequence length="134" mass="13926">MRPASWTWLDDTAFGPVAFLLLAHPQGRGTAELAALLGLAEPGRRLPELGERITVGGPGRAMVRGADGGALLEVAAGERWSAFVAGGGPVALVVGLDPLARRAPLPEVELYLALGTTGGRIRLGISRRAPSRSR</sequence>
<keyword evidence="2" id="KW-1185">Reference proteome</keyword>
<evidence type="ECO:0000313" key="2">
    <source>
        <dbReference type="Proteomes" id="UP000198280"/>
    </source>
</evidence>
<protein>
    <submittedName>
        <fullName evidence="1">Uncharacterized protein</fullName>
    </submittedName>
</protein>
<name>A0A239B6A5_9ACTN</name>
<gene>
    <name evidence="1" type="ORF">SAMN05216252_102373</name>
</gene>